<feature type="signal peptide" evidence="1">
    <location>
        <begin position="1"/>
        <end position="23"/>
    </location>
</feature>
<proteinExistence type="predicted"/>
<evidence type="ECO:0000313" key="3">
    <source>
        <dbReference type="EMBL" id="MFD2873271.1"/>
    </source>
</evidence>
<dbReference type="Pfam" id="PF13585">
    <property type="entry name" value="CHU_C"/>
    <property type="match status" value="1"/>
</dbReference>
<sequence length="552" mass="57623">MSAFLQRVVVAVLFVLCFGTTKAQLPVQHANKRYTSAYLANVKPGKTLRLSVNGGVKTAEAPGSNSPVTPVVKMVLVSGKIVACMGVPSAAPNVLQYTVTGSNLTSDVVLQTLSPNIEISTVSSTSGYINRIFVPQMGGKVSFVVYVRSSASAIAPTLSADIRITSGTEIDQNQHITGTIYTQSSVNNPGPQTATVNTVKDIVFTGAASSYSWTNDNTNIGLASYGTGNIHFTAVNNGDTNLKANIVVTPSNANGCTGIPEHFTITVPTVGPATINVSGKVAQLNTVYGTPSTSGIFIVSGDNLKAGLTVTPPPGFEVSDDGITFRKTLTTVPADAVPPTNIYIRLAKTTPAGIHSGTVVISSAGAADANIILDDNNFVKQAPLTITADNKSKYTGDPNPALTVTYTGFVNAETASALATPPTLVTTALPGSPPGMYPITVSGATAANYTITFVPGTLTVKPQPANIVLSNSFSPNGDGINDTWIIKNIEGFPNCVVQVFSRYGSSVFYSVNYPTPWDGRLKGVDLPVGTYYYIIDLKNGSRPATGWLAIIR</sequence>
<dbReference type="NCBIfam" id="TIGR04131">
    <property type="entry name" value="Bac_Flav_CTERM"/>
    <property type="match status" value="1"/>
</dbReference>
<dbReference type="InterPro" id="IPR041286">
    <property type="entry name" value="MBG_2"/>
</dbReference>
<keyword evidence="4" id="KW-1185">Reference proteome</keyword>
<dbReference type="Pfam" id="PF18676">
    <property type="entry name" value="MBG_2"/>
    <property type="match status" value="1"/>
</dbReference>
<evidence type="ECO:0000256" key="1">
    <source>
        <dbReference type="SAM" id="SignalP"/>
    </source>
</evidence>
<evidence type="ECO:0000259" key="2">
    <source>
        <dbReference type="Pfam" id="PF18676"/>
    </source>
</evidence>
<dbReference type="EMBL" id="JBHUPD010000002">
    <property type="protein sequence ID" value="MFD2873271.1"/>
    <property type="molecule type" value="Genomic_DNA"/>
</dbReference>
<reference evidence="4" key="1">
    <citation type="journal article" date="2019" name="Int. J. Syst. Evol. Microbiol.">
        <title>The Global Catalogue of Microorganisms (GCM) 10K type strain sequencing project: providing services to taxonomists for standard genome sequencing and annotation.</title>
        <authorList>
            <consortium name="The Broad Institute Genomics Platform"/>
            <consortium name="The Broad Institute Genome Sequencing Center for Infectious Disease"/>
            <person name="Wu L."/>
            <person name="Ma J."/>
        </authorList>
    </citation>
    <scope>NUCLEOTIDE SEQUENCE [LARGE SCALE GENOMIC DNA]</scope>
    <source>
        <strain evidence="4">KCTC 22437</strain>
    </source>
</reference>
<feature type="domain" description="MBG" evidence="2">
    <location>
        <begin position="384"/>
        <end position="459"/>
    </location>
</feature>
<gene>
    <name evidence="3" type="ORF">ACFS5N_12375</name>
</gene>
<name>A0ABW5YEM1_9SPHI</name>
<organism evidence="3 4">
    <name type="scientific">Mucilaginibacter ximonensis</name>
    <dbReference type="NCBI Taxonomy" id="538021"/>
    <lineage>
        <taxon>Bacteria</taxon>
        <taxon>Pseudomonadati</taxon>
        <taxon>Bacteroidota</taxon>
        <taxon>Sphingobacteriia</taxon>
        <taxon>Sphingobacteriales</taxon>
        <taxon>Sphingobacteriaceae</taxon>
        <taxon>Mucilaginibacter</taxon>
    </lineage>
</organism>
<protein>
    <submittedName>
        <fullName evidence="3">Gliding motility-associated C-terminal domain-containing protein</fullName>
    </submittedName>
</protein>
<evidence type="ECO:0000313" key="4">
    <source>
        <dbReference type="Proteomes" id="UP001597557"/>
    </source>
</evidence>
<accession>A0ABW5YEM1</accession>
<comment type="caution">
    <text evidence="3">The sequence shown here is derived from an EMBL/GenBank/DDBJ whole genome shotgun (WGS) entry which is preliminary data.</text>
</comment>
<dbReference type="Proteomes" id="UP001597557">
    <property type="component" value="Unassembled WGS sequence"/>
</dbReference>
<dbReference type="Gene3D" id="3.30.160.710">
    <property type="match status" value="1"/>
</dbReference>
<keyword evidence="1" id="KW-0732">Signal</keyword>
<dbReference type="InterPro" id="IPR026341">
    <property type="entry name" value="T9SS_type_B"/>
</dbReference>
<feature type="chain" id="PRO_5046676672" evidence="1">
    <location>
        <begin position="24"/>
        <end position="552"/>
    </location>
</feature>
<dbReference type="RefSeq" id="WP_377185833.1">
    <property type="nucleotide sequence ID" value="NZ_JBHUPD010000002.1"/>
</dbReference>